<dbReference type="VEuPathDB" id="FungiDB:ASPZODRAFT_131428"/>
<sequence>MLACALELLAIALWMAFAVRSRAGGRPESPLLRPESPRARLPPRPAPPPPSMSRSPSRSVRVAAPRLRIPPRSGAFDRPRVPLEGLILLIAGISKA</sequence>
<keyword evidence="4" id="KW-1185">Reference proteome</keyword>
<keyword evidence="2" id="KW-0732">Signal</keyword>
<feature type="compositionally biased region" description="Pro residues" evidence="1">
    <location>
        <begin position="40"/>
        <end position="51"/>
    </location>
</feature>
<accession>A0A1L9SL34</accession>
<feature type="region of interest" description="Disordered" evidence="1">
    <location>
        <begin position="23"/>
        <end position="66"/>
    </location>
</feature>
<evidence type="ECO:0000313" key="4">
    <source>
        <dbReference type="Proteomes" id="UP000184188"/>
    </source>
</evidence>
<organism evidence="3 4">
    <name type="scientific">Penicilliopsis zonata CBS 506.65</name>
    <dbReference type="NCBI Taxonomy" id="1073090"/>
    <lineage>
        <taxon>Eukaryota</taxon>
        <taxon>Fungi</taxon>
        <taxon>Dikarya</taxon>
        <taxon>Ascomycota</taxon>
        <taxon>Pezizomycotina</taxon>
        <taxon>Eurotiomycetes</taxon>
        <taxon>Eurotiomycetidae</taxon>
        <taxon>Eurotiales</taxon>
        <taxon>Aspergillaceae</taxon>
        <taxon>Penicilliopsis</taxon>
    </lineage>
</organism>
<feature type="signal peptide" evidence="2">
    <location>
        <begin position="1"/>
        <end position="18"/>
    </location>
</feature>
<evidence type="ECO:0000256" key="1">
    <source>
        <dbReference type="SAM" id="MobiDB-lite"/>
    </source>
</evidence>
<protein>
    <submittedName>
        <fullName evidence="3">Uncharacterized protein</fullName>
    </submittedName>
</protein>
<feature type="compositionally biased region" description="Low complexity" evidence="1">
    <location>
        <begin position="52"/>
        <end position="66"/>
    </location>
</feature>
<reference evidence="4" key="1">
    <citation type="journal article" date="2017" name="Genome Biol.">
        <title>Comparative genomics reveals high biological diversity and specific adaptations in the industrially and medically important fungal genus Aspergillus.</title>
        <authorList>
            <person name="de Vries R.P."/>
            <person name="Riley R."/>
            <person name="Wiebenga A."/>
            <person name="Aguilar-Osorio G."/>
            <person name="Amillis S."/>
            <person name="Uchima C.A."/>
            <person name="Anderluh G."/>
            <person name="Asadollahi M."/>
            <person name="Askin M."/>
            <person name="Barry K."/>
            <person name="Battaglia E."/>
            <person name="Bayram O."/>
            <person name="Benocci T."/>
            <person name="Braus-Stromeyer S.A."/>
            <person name="Caldana C."/>
            <person name="Canovas D."/>
            <person name="Cerqueira G.C."/>
            <person name="Chen F."/>
            <person name="Chen W."/>
            <person name="Choi C."/>
            <person name="Clum A."/>
            <person name="Dos Santos R.A."/>
            <person name="Damasio A.R."/>
            <person name="Diallinas G."/>
            <person name="Emri T."/>
            <person name="Fekete E."/>
            <person name="Flipphi M."/>
            <person name="Freyberg S."/>
            <person name="Gallo A."/>
            <person name="Gournas C."/>
            <person name="Habgood R."/>
            <person name="Hainaut M."/>
            <person name="Harispe M.L."/>
            <person name="Henrissat B."/>
            <person name="Hilden K.S."/>
            <person name="Hope R."/>
            <person name="Hossain A."/>
            <person name="Karabika E."/>
            <person name="Karaffa L."/>
            <person name="Karanyi Z."/>
            <person name="Krasevec N."/>
            <person name="Kuo A."/>
            <person name="Kusch H."/>
            <person name="LaButti K."/>
            <person name="Lagendijk E.L."/>
            <person name="Lapidus A."/>
            <person name="Levasseur A."/>
            <person name="Lindquist E."/>
            <person name="Lipzen A."/>
            <person name="Logrieco A.F."/>
            <person name="MacCabe A."/>
            <person name="Maekelae M.R."/>
            <person name="Malavazi I."/>
            <person name="Melin P."/>
            <person name="Meyer V."/>
            <person name="Mielnichuk N."/>
            <person name="Miskei M."/>
            <person name="Molnar A.P."/>
            <person name="Mule G."/>
            <person name="Ngan C.Y."/>
            <person name="Orejas M."/>
            <person name="Orosz E."/>
            <person name="Ouedraogo J.P."/>
            <person name="Overkamp K.M."/>
            <person name="Park H.-S."/>
            <person name="Perrone G."/>
            <person name="Piumi F."/>
            <person name="Punt P.J."/>
            <person name="Ram A.F."/>
            <person name="Ramon A."/>
            <person name="Rauscher S."/>
            <person name="Record E."/>
            <person name="Riano-Pachon D.M."/>
            <person name="Robert V."/>
            <person name="Roehrig J."/>
            <person name="Ruller R."/>
            <person name="Salamov A."/>
            <person name="Salih N.S."/>
            <person name="Samson R.A."/>
            <person name="Sandor E."/>
            <person name="Sanguinetti M."/>
            <person name="Schuetze T."/>
            <person name="Sepcic K."/>
            <person name="Shelest E."/>
            <person name="Sherlock G."/>
            <person name="Sophianopoulou V."/>
            <person name="Squina F.M."/>
            <person name="Sun H."/>
            <person name="Susca A."/>
            <person name="Todd R.B."/>
            <person name="Tsang A."/>
            <person name="Unkles S.E."/>
            <person name="van de Wiele N."/>
            <person name="van Rossen-Uffink D."/>
            <person name="Oliveira J.V."/>
            <person name="Vesth T.C."/>
            <person name="Visser J."/>
            <person name="Yu J.-H."/>
            <person name="Zhou M."/>
            <person name="Andersen M.R."/>
            <person name="Archer D.B."/>
            <person name="Baker S.E."/>
            <person name="Benoit I."/>
            <person name="Brakhage A.A."/>
            <person name="Braus G.H."/>
            <person name="Fischer R."/>
            <person name="Frisvad J.C."/>
            <person name="Goldman G.H."/>
            <person name="Houbraken J."/>
            <person name="Oakley B."/>
            <person name="Pocsi I."/>
            <person name="Scazzocchio C."/>
            <person name="Seiboth B."/>
            <person name="vanKuyk P.A."/>
            <person name="Wortman J."/>
            <person name="Dyer P.S."/>
            <person name="Grigoriev I.V."/>
        </authorList>
    </citation>
    <scope>NUCLEOTIDE SEQUENCE [LARGE SCALE GENOMIC DNA]</scope>
    <source>
        <strain evidence="4">CBS 506.65</strain>
    </source>
</reference>
<evidence type="ECO:0000313" key="3">
    <source>
        <dbReference type="EMBL" id="OJJ47836.1"/>
    </source>
</evidence>
<name>A0A1L9SL34_9EURO</name>
<proteinExistence type="predicted"/>
<evidence type="ECO:0000256" key="2">
    <source>
        <dbReference type="SAM" id="SignalP"/>
    </source>
</evidence>
<dbReference type="RefSeq" id="XP_022582346.1">
    <property type="nucleotide sequence ID" value="XM_022722761.1"/>
</dbReference>
<dbReference type="Proteomes" id="UP000184188">
    <property type="component" value="Unassembled WGS sequence"/>
</dbReference>
<gene>
    <name evidence="3" type="ORF">ASPZODRAFT_131428</name>
</gene>
<dbReference type="GeneID" id="34609226"/>
<dbReference type="AlphaFoldDB" id="A0A1L9SL34"/>
<feature type="chain" id="PRO_5012001820" evidence="2">
    <location>
        <begin position="19"/>
        <end position="96"/>
    </location>
</feature>
<dbReference type="EMBL" id="KV878340">
    <property type="protein sequence ID" value="OJJ47836.1"/>
    <property type="molecule type" value="Genomic_DNA"/>
</dbReference>